<organism evidence="1 2">
    <name type="scientific">Delftia tsuruhatensis</name>
    <dbReference type="NCBI Taxonomy" id="180282"/>
    <lineage>
        <taxon>Bacteria</taxon>
        <taxon>Pseudomonadati</taxon>
        <taxon>Pseudomonadota</taxon>
        <taxon>Betaproteobacteria</taxon>
        <taxon>Burkholderiales</taxon>
        <taxon>Comamonadaceae</taxon>
        <taxon>Delftia</taxon>
    </lineage>
</organism>
<evidence type="ECO:0000313" key="2">
    <source>
        <dbReference type="Proteomes" id="UP000095607"/>
    </source>
</evidence>
<keyword evidence="2" id="KW-1185">Reference proteome</keyword>
<accession>A0ABM6E0T3</accession>
<gene>
    <name evidence="1" type="ORF">BI380_04830</name>
</gene>
<dbReference type="Proteomes" id="UP000095607">
    <property type="component" value="Chromosome"/>
</dbReference>
<name>A0ABM6E0T3_9BURK</name>
<reference evidence="1 2" key="1">
    <citation type="submission" date="2016-09" db="EMBL/GenBank/DDBJ databases">
        <title>Complete genome sequence of Deltia acidovorans CM13 isolated from murine proximal colonic tissue.</title>
        <authorList>
            <person name="Saffarian A."/>
        </authorList>
    </citation>
    <scope>NUCLEOTIDE SEQUENCE [LARGE SCALE GENOMIC DNA]</scope>
    <source>
        <strain evidence="1 2">CM13</strain>
    </source>
</reference>
<proteinExistence type="predicted"/>
<sequence>MSGEMAGLLSMSMMQAIESPKYAMALVEGSTLFMAHRASSRISTSMACAKLDLSMMPWVICRR</sequence>
<protein>
    <submittedName>
        <fullName evidence="1">Uncharacterized protein</fullName>
    </submittedName>
</protein>
<evidence type="ECO:0000313" key="1">
    <source>
        <dbReference type="EMBL" id="AOV00728.1"/>
    </source>
</evidence>
<dbReference type="EMBL" id="CP017420">
    <property type="protein sequence ID" value="AOV00728.1"/>
    <property type="molecule type" value="Genomic_DNA"/>
</dbReference>